<reference evidence="3" key="1">
    <citation type="journal article" date="2019" name="Int. J. Syst. Evol. Microbiol.">
        <title>The Global Catalogue of Microorganisms (GCM) 10K type strain sequencing project: providing services to taxonomists for standard genome sequencing and annotation.</title>
        <authorList>
            <consortium name="The Broad Institute Genomics Platform"/>
            <consortium name="The Broad Institute Genome Sequencing Center for Infectious Disease"/>
            <person name="Wu L."/>
            <person name="Ma J."/>
        </authorList>
    </citation>
    <scope>NUCLEOTIDE SEQUENCE [LARGE SCALE GENOMIC DNA]</scope>
    <source>
        <strain evidence="3">CGMCC 4.7329</strain>
    </source>
</reference>
<feature type="compositionally biased region" description="Low complexity" evidence="1">
    <location>
        <begin position="25"/>
        <end position="44"/>
    </location>
</feature>
<comment type="caution">
    <text evidence="2">The sequence shown here is derived from an EMBL/GenBank/DDBJ whole genome shotgun (WGS) entry which is preliminary data.</text>
</comment>
<feature type="region of interest" description="Disordered" evidence="1">
    <location>
        <begin position="17"/>
        <end position="51"/>
    </location>
</feature>
<protein>
    <recommendedName>
        <fullName evidence="4">YbaB/EbfC DNA-binding family protein</fullName>
    </recommendedName>
</protein>
<dbReference type="Gene3D" id="3.30.1310.10">
    <property type="entry name" value="Nucleoid-associated protein YbaB-like domain"/>
    <property type="match status" value="1"/>
</dbReference>
<accession>A0ABQ2K9P2</accession>
<dbReference type="Proteomes" id="UP000658127">
    <property type="component" value="Unassembled WGS sequence"/>
</dbReference>
<dbReference type="RefSeq" id="WP_189025765.1">
    <property type="nucleotide sequence ID" value="NZ_BMNE01000002.1"/>
</dbReference>
<evidence type="ECO:0008006" key="4">
    <source>
        <dbReference type="Google" id="ProtNLM"/>
    </source>
</evidence>
<gene>
    <name evidence="2" type="ORF">GCM10011610_16750</name>
</gene>
<name>A0ABQ2K9P2_9NOCA</name>
<sequence length="269" mass="28855">MAGGYFNHYDDPEEFWDEEPLVRKSAPPWEASPAPAPPSGFAQPDPAAPRAVNPFDIDELMQEFAKFHGYTQAISGLMQEVMSAGPDRATARDSTGVVEVGISRAGELIEIAVSDDWRRVLDRSTLGQAVTDAVRNAERKILESTSIAAVDNGTIDRLEALSMDDVVPTKFTAPEPTSAPIGDSGLLLEHALQILSGSPRAAEVDTFVGEVGTESEISVSTTLGRNGIAECVVRIPWGMDVGGGSISWAVKESYDQAYRRRLEGAGHGR</sequence>
<evidence type="ECO:0000313" key="2">
    <source>
        <dbReference type="EMBL" id="GGN73813.1"/>
    </source>
</evidence>
<proteinExistence type="predicted"/>
<dbReference type="EMBL" id="BMNE01000002">
    <property type="protein sequence ID" value="GGN73813.1"/>
    <property type="molecule type" value="Genomic_DNA"/>
</dbReference>
<evidence type="ECO:0000313" key="3">
    <source>
        <dbReference type="Proteomes" id="UP000658127"/>
    </source>
</evidence>
<evidence type="ECO:0000256" key="1">
    <source>
        <dbReference type="SAM" id="MobiDB-lite"/>
    </source>
</evidence>
<dbReference type="InterPro" id="IPR036894">
    <property type="entry name" value="YbaB-like_sf"/>
</dbReference>
<organism evidence="2 3">
    <name type="scientific">Nocardia rhizosphaerihabitans</name>
    <dbReference type="NCBI Taxonomy" id="1691570"/>
    <lineage>
        <taxon>Bacteria</taxon>
        <taxon>Bacillati</taxon>
        <taxon>Actinomycetota</taxon>
        <taxon>Actinomycetes</taxon>
        <taxon>Mycobacteriales</taxon>
        <taxon>Nocardiaceae</taxon>
        <taxon>Nocardia</taxon>
    </lineage>
</organism>
<keyword evidence="3" id="KW-1185">Reference proteome</keyword>